<dbReference type="OrthoDB" id="1309140at2"/>
<dbReference type="Gene3D" id="3.90.550.10">
    <property type="entry name" value="Spore Coat Polysaccharide Biosynthesis Protein SpsA, Chain A"/>
    <property type="match status" value="1"/>
</dbReference>
<gene>
    <name evidence="1" type="ORF">SAMN05444396_10481</name>
</gene>
<organism evidence="1 2">
    <name type="scientific">Flavobacterium segetis</name>
    <dbReference type="NCBI Taxonomy" id="271157"/>
    <lineage>
        <taxon>Bacteria</taxon>
        <taxon>Pseudomonadati</taxon>
        <taxon>Bacteroidota</taxon>
        <taxon>Flavobacteriia</taxon>
        <taxon>Flavobacteriales</taxon>
        <taxon>Flavobacteriaceae</taxon>
        <taxon>Flavobacterium</taxon>
    </lineage>
</organism>
<dbReference type="SUPFAM" id="SSF53448">
    <property type="entry name" value="Nucleotide-diphospho-sugar transferases"/>
    <property type="match status" value="1"/>
</dbReference>
<sequence>MDILIKSFNRPYYLDRCLQSIYANVQDVTLFIKVLDDGTPSRYLEKIQLKYPDVVIYKSAFYNEKSKSINENQEIKSKNIPIDLWLNAAKGATDYFLLLEDDFWFTKTINLENTQKILKEDNINLLKLIWLNNPKLIRGETLKIRDNITIYQPKFFTSKPLQHRLIFGTTRYYLKEIMGFCGLYSKDKALHYYSIYGVAGAVFKKDYFINLWKKHENQVDENLQLKNAVKYLHQNPNIQFARTNKELVATGFLSSAANKDFVVGDFDIFVFNKIINEAWLSDKFDVKNDFSQDLDISKIESILSQESNSRATIKDWKKWSFLFKNQFQKIGCNI</sequence>
<name>A0A1M5GPT5_9FLAO</name>
<dbReference type="Proteomes" id="UP000184036">
    <property type="component" value="Unassembled WGS sequence"/>
</dbReference>
<dbReference type="AlphaFoldDB" id="A0A1M5GPT5"/>
<keyword evidence="2" id="KW-1185">Reference proteome</keyword>
<proteinExistence type="predicted"/>
<evidence type="ECO:0008006" key="3">
    <source>
        <dbReference type="Google" id="ProtNLM"/>
    </source>
</evidence>
<evidence type="ECO:0000313" key="2">
    <source>
        <dbReference type="Proteomes" id="UP000184036"/>
    </source>
</evidence>
<dbReference type="RefSeq" id="WP_072989975.1">
    <property type="nucleotide sequence ID" value="NZ_FQWE01000004.1"/>
</dbReference>
<accession>A0A1M5GPT5</accession>
<dbReference type="STRING" id="271157.SAMN05444396_10481"/>
<dbReference type="InterPro" id="IPR029044">
    <property type="entry name" value="Nucleotide-diphossugar_trans"/>
</dbReference>
<dbReference type="EMBL" id="FQWE01000004">
    <property type="protein sequence ID" value="SHG05820.1"/>
    <property type="molecule type" value="Genomic_DNA"/>
</dbReference>
<reference evidence="2" key="1">
    <citation type="submission" date="2016-11" db="EMBL/GenBank/DDBJ databases">
        <authorList>
            <person name="Varghese N."/>
            <person name="Submissions S."/>
        </authorList>
    </citation>
    <scope>NUCLEOTIDE SEQUENCE [LARGE SCALE GENOMIC DNA]</scope>
    <source>
        <strain evidence="2">DSM 19741</strain>
    </source>
</reference>
<protein>
    <recommendedName>
        <fullName evidence="3">Glycosyl transferase family 2</fullName>
    </recommendedName>
</protein>
<evidence type="ECO:0000313" key="1">
    <source>
        <dbReference type="EMBL" id="SHG05820.1"/>
    </source>
</evidence>